<dbReference type="GO" id="GO:0000155">
    <property type="term" value="F:phosphorelay sensor kinase activity"/>
    <property type="evidence" value="ECO:0007669"/>
    <property type="project" value="InterPro"/>
</dbReference>
<dbReference type="Gene3D" id="1.20.120.160">
    <property type="entry name" value="HPT domain"/>
    <property type="match status" value="1"/>
</dbReference>
<gene>
    <name evidence="16" type="ORF">A9Q84_08885</name>
</gene>
<dbReference type="SMART" id="SM00073">
    <property type="entry name" value="HPT"/>
    <property type="match status" value="1"/>
</dbReference>
<evidence type="ECO:0000259" key="15">
    <source>
        <dbReference type="PROSITE" id="PS50894"/>
    </source>
</evidence>
<keyword evidence="9" id="KW-0067">ATP-binding</keyword>
<dbReference type="PROSITE" id="PS50851">
    <property type="entry name" value="CHEW"/>
    <property type="match status" value="1"/>
</dbReference>
<evidence type="ECO:0000313" key="16">
    <source>
        <dbReference type="EMBL" id="OUR96456.1"/>
    </source>
</evidence>
<dbReference type="GO" id="GO:0005524">
    <property type="term" value="F:ATP binding"/>
    <property type="evidence" value="ECO:0007669"/>
    <property type="project" value="UniProtKB-KW"/>
</dbReference>
<dbReference type="EC" id="2.7.13.3" evidence="2"/>
<keyword evidence="5 12" id="KW-0597">Phosphoprotein</keyword>
<accession>A0A1Y5F6D2</accession>
<evidence type="ECO:0000256" key="12">
    <source>
        <dbReference type="PROSITE-ProRule" id="PRU00110"/>
    </source>
</evidence>
<dbReference type="SMART" id="SM00260">
    <property type="entry name" value="CheW"/>
    <property type="match status" value="1"/>
</dbReference>
<dbReference type="GO" id="GO:0005737">
    <property type="term" value="C:cytoplasm"/>
    <property type="evidence" value="ECO:0007669"/>
    <property type="project" value="InterPro"/>
</dbReference>
<evidence type="ECO:0000256" key="5">
    <source>
        <dbReference type="ARBA" id="ARBA00022553"/>
    </source>
</evidence>
<dbReference type="SUPFAM" id="SSF47226">
    <property type="entry name" value="Histidine-containing phosphotransfer domain, HPT domain"/>
    <property type="match status" value="1"/>
</dbReference>
<keyword evidence="10" id="KW-0902">Two-component regulatory system</keyword>
<evidence type="ECO:0000256" key="3">
    <source>
        <dbReference type="ARBA" id="ARBA00021495"/>
    </source>
</evidence>
<dbReference type="FunFam" id="3.30.565.10:FF:000016">
    <property type="entry name" value="Chemotaxis protein CheA, putative"/>
    <property type="match status" value="1"/>
</dbReference>
<feature type="domain" description="CheW-like" evidence="14">
    <location>
        <begin position="571"/>
        <end position="706"/>
    </location>
</feature>
<keyword evidence="8" id="KW-0418">Kinase</keyword>
<dbReference type="PROSITE" id="PS50894">
    <property type="entry name" value="HPT"/>
    <property type="match status" value="1"/>
</dbReference>
<evidence type="ECO:0000256" key="11">
    <source>
        <dbReference type="ARBA" id="ARBA00035100"/>
    </source>
</evidence>
<sequence length="721" mass="78694">MEDFEKELKEDFLEESLQLLEDTEQSFLALENDKESSELLDQIFRLAHNLKGTSRAVGFGEVAEFTHEMENLILKVKTGELPVSDGIVSLLLECNDHITHMIQTLKDDMAETFESEAIVVKIQGALGGELNGDQSTAAVSESVEEVQEDVPSEEVVAESGAWEDDDQEAIDEDSLVAGFEQEIIEEKEVVQVDSPEVSSAEPEISAAALEALRELGGDLDESVLNELSEGVVKEAEVEEEPEISAAAVEALKELGTCDEGLISDLQKNTKKEDLKFNNVEKRNEENVTPIPVVRGDGSPVSVTKAAPAPVAKKAATKKTGEDESIRVSLARVEKLNNVVGELVILQTVLDQQRFSSVQDDLTNKSISQLGKLSKEIQEISMSLRMVPVKSTLQKMSRIVRDTSKALDKDVKLTLFGEETEIDKTVLEHLSDPLVHIVRNAVDHGLENTVDRVKAGKSEVGNVTIRALHEGNNLVIEISDDGGGIPADIIRGKAIEKGILNPNEQISDEEVIQLIFHPGFSTKDQVTEVSGRGVGMDVVKTNIEKLSGEVKVKTERGKGSVFKVVLPLTMAIIDGMVIRVGGEKFIIPLNQVHESLKPNEEIVHEVTGWGKCLNLRGQVLPLFNIGSTLSVKTDEGVETDKIAIIIQSTEIPFAILVDDILHQQQVVIKNLGNEIKNTKGFMGSSILGDGKPSFILDLNELYSGKMKKSSSNIKDNLIGRVA</sequence>
<dbReference type="SUPFAM" id="SSF55874">
    <property type="entry name" value="ATPase domain of HSP90 chaperone/DNA topoisomerase II/histidine kinase"/>
    <property type="match status" value="1"/>
</dbReference>
<dbReference type="PROSITE" id="PS50109">
    <property type="entry name" value="HIS_KIN"/>
    <property type="match status" value="1"/>
</dbReference>
<dbReference type="Pfam" id="PF01627">
    <property type="entry name" value="Hpt"/>
    <property type="match status" value="1"/>
</dbReference>
<evidence type="ECO:0000256" key="8">
    <source>
        <dbReference type="ARBA" id="ARBA00022777"/>
    </source>
</evidence>
<evidence type="ECO:0000256" key="1">
    <source>
        <dbReference type="ARBA" id="ARBA00000085"/>
    </source>
</evidence>
<feature type="domain" description="HPt" evidence="15">
    <location>
        <begin position="1"/>
        <end position="105"/>
    </location>
</feature>
<keyword evidence="7" id="KW-0547">Nucleotide-binding</keyword>
<dbReference type="SMART" id="SM00387">
    <property type="entry name" value="HATPase_c"/>
    <property type="match status" value="1"/>
</dbReference>
<comment type="function">
    <text evidence="11">Involved in the transmission of sensory signals from the chemoreceptors to the flagellar motors. CheA is autophosphorylated; it can transfer its phosphate group to either CheB or CheY.</text>
</comment>
<evidence type="ECO:0000259" key="14">
    <source>
        <dbReference type="PROSITE" id="PS50851"/>
    </source>
</evidence>
<feature type="domain" description="Histidine kinase" evidence="13">
    <location>
        <begin position="320"/>
        <end position="569"/>
    </location>
</feature>
<evidence type="ECO:0000256" key="6">
    <source>
        <dbReference type="ARBA" id="ARBA00022679"/>
    </source>
</evidence>
<dbReference type="GO" id="GO:0006935">
    <property type="term" value="P:chemotaxis"/>
    <property type="evidence" value="ECO:0007669"/>
    <property type="project" value="UniProtKB-KW"/>
</dbReference>
<dbReference type="InterPro" id="IPR036097">
    <property type="entry name" value="HisK_dim/P_sf"/>
</dbReference>
<dbReference type="InterPro" id="IPR051315">
    <property type="entry name" value="Bact_Chemotaxis_CheA"/>
</dbReference>
<dbReference type="InterPro" id="IPR036061">
    <property type="entry name" value="CheW-like_dom_sf"/>
</dbReference>
<comment type="catalytic activity">
    <reaction evidence="1">
        <text>ATP + protein L-histidine = ADP + protein N-phospho-L-histidine.</text>
        <dbReference type="EC" id="2.7.13.3"/>
    </reaction>
</comment>
<keyword evidence="4" id="KW-0145">Chemotaxis</keyword>
<dbReference type="Gene3D" id="1.10.287.560">
    <property type="entry name" value="Histidine kinase CheA-like, homodimeric domain"/>
    <property type="match status" value="1"/>
</dbReference>
<protein>
    <recommendedName>
        <fullName evidence="3">Chemotaxis protein CheA</fullName>
        <ecNumber evidence="2">2.7.13.3</ecNumber>
    </recommendedName>
</protein>
<feature type="modified residue" description="Phosphohistidine" evidence="12">
    <location>
        <position position="48"/>
    </location>
</feature>
<evidence type="ECO:0000256" key="7">
    <source>
        <dbReference type="ARBA" id="ARBA00022741"/>
    </source>
</evidence>
<dbReference type="AlphaFoldDB" id="A0A1Y5F6D2"/>
<dbReference type="SUPFAM" id="SSF50341">
    <property type="entry name" value="CheW-like"/>
    <property type="match status" value="1"/>
</dbReference>
<dbReference type="InterPro" id="IPR004358">
    <property type="entry name" value="Sig_transdc_His_kin-like_C"/>
</dbReference>
<dbReference type="InterPro" id="IPR037006">
    <property type="entry name" value="CheA-like_homodim_sf"/>
</dbReference>
<dbReference type="Pfam" id="PF02518">
    <property type="entry name" value="HATPase_c"/>
    <property type="match status" value="1"/>
</dbReference>
<evidence type="ECO:0000313" key="17">
    <source>
        <dbReference type="Proteomes" id="UP000196531"/>
    </source>
</evidence>
<dbReference type="Pfam" id="PF01584">
    <property type="entry name" value="CheW"/>
    <property type="match status" value="1"/>
</dbReference>
<dbReference type="InterPro" id="IPR002545">
    <property type="entry name" value="CheW-lke_dom"/>
</dbReference>
<dbReference type="EMBL" id="MAAO01000006">
    <property type="protein sequence ID" value="OUR96456.1"/>
    <property type="molecule type" value="Genomic_DNA"/>
</dbReference>
<evidence type="ECO:0000259" key="13">
    <source>
        <dbReference type="PROSITE" id="PS50109"/>
    </source>
</evidence>
<dbReference type="InterPro" id="IPR005467">
    <property type="entry name" value="His_kinase_dom"/>
</dbReference>
<dbReference type="CDD" id="cd00088">
    <property type="entry name" value="HPT"/>
    <property type="match status" value="1"/>
</dbReference>
<name>A0A1Y5F6D2_9BACT</name>
<evidence type="ECO:0000256" key="10">
    <source>
        <dbReference type="ARBA" id="ARBA00023012"/>
    </source>
</evidence>
<dbReference type="Gene3D" id="3.30.565.10">
    <property type="entry name" value="Histidine kinase-like ATPase, C-terminal domain"/>
    <property type="match status" value="1"/>
</dbReference>
<dbReference type="Proteomes" id="UP000196531">
    <property type="component" value="Unassembled WGS sequence"/>
</dbReference>
<dbReference type="PANTHER" id="PTHR43395">
    <property type="entry name" value="SENSOR HISTIDINE KINASE CHEA"/>
    <property type="match status" value="1"/>
</dbReference>
<evidence type="ECO:0000256" key="2">
    <source>
        <dbReference type="ARBA" id="ARBA00012438"/>
    </source>
</evidence>
<dbReference type="InterPro" id="IPR003594">
    <property type="entry name" value="HATPase_dom"/>
</dbReference>
<keyword evidence="6" id="KW-0808">Transferase</keyword>
<evidence type="ECO:0000256" key="4">
    <source>
        <dbReference type="ARBA" id="ARBA00022500"/>
    </source>
</evidence>
<dbReference type="CDD" id="cd16916">
    <property type="entry name" value="HATPase_CheA-like"/>
    <property type="match status" value="1"/>
</dbReference>
<dbReference type="SUPFAM" id="SSF47384">
    <property type="entry name" value="Homodimeric domain of signal transducing histidine kinase"/>
    <property type="match status" value="1"/>
</dbReference>
<dbReference type="SMART" id="SM01231">
    <property type="entry name" value="H-kinase_dim"/>
    <property type="match status" value="1"/>
</dbReference>
<dbReference type="InterPro" id="IPR004105">
    <property type="entry name" value="CheA-like_dim"/>
</dbReference>
<dbReference type="InterPro" id="IPR036641">
    <property type="entry name" value="HPT_dom_sf"/>
</dbReference>
<dbReference type="CDD" id="cd00731">
    <property type="entry name" value="CheA_reg"/>
    <property type="match status" value="1"/>
</dbReference>
<dbReference type="PANTHER" id="PTHR43395:SF10">
    <property type="entry name" value="CHEMOTAXIS PROTEIN CHEA"/>
    <property type="match status" value="1"/>
</dbReference>
<dbReference type="InterPro" id="IPR036890">
    <property type="entry name" value="HATPase_C_sf"/>
</dbReference>
<dbReference type="InterPro" id="IPR008207">
    <property type="entry name" value="Sig_transdc_His_kin_Hpt_dom"/>
</dbReference>
<dbReference type="PRINTS" id="PR00344">
    <property type="entry name" value="BCTRLSENSOR"/>
</dbReference>
<organism evidence="16 17">
    <name type="scientific">Halobacteriovorax marinus</name>
    <dbReference type="NCBI Taxonomy" id="97084"/>
    <lineage>
        <taxon>Bacteria</taxon>
        <taxon>Pseudomonadati</taxon>
        <taxon>Bdellovibrionota</taxon>
        <taxon>Bacteriovoracia</taxon>
        <taxon>Bacteriovoracales</taxon>
        <taxon>Halobacteriovoraceae</taxon>
        <taxon>Halobacteriovorax</taxon>
    </lineage>
</organism>
<proteinExistence type="predicted"/>
<reference evidence="17" key="1">
    <citation type="journal article" date="2017" name="Proc. Natl. Acad. Sci. U.S.A.">
        <title>Simulation of Deepwater Horizon oil plume reveals substrate specialization within a complex community of hydrocarbon-degraders.</title>
        <authorList>
            <person name="Hu P."/>
            <person name="Dubinsky E.A."/>
            <person name="Probst A.J."/>
            <person name="Wang J."/>
            <person name="Sieber C.M.K."/>
            <person name="Tom L.M."/>
            <person name="Gardinali P."/>
            <person name="Banfield J.F."/>
            <person name="Atlas R.M."/>
            <person name="Andersen G.L."/>
        </authorList>
    </citation>
    <scope>NUCLEOTIDE SEQUENCE [LARGE SCALE GENOMIC DNA]</scope>
</reference>
<evidence type="ECO:0000256" key="9">
    <source>
        <dbReference type="ARBA" id="ARBA00022840"/>
    </source>
</evidence>
<comment type="caution">
    <text evidence="16">The sequence shown here is derived from an EMBL/GenBank/DDBJ whole genome shotgun (WGS) entry which is preliminary data.</text>
</comment>
<dbReference type="Gene3D" id="2.30.30.40">
    <property type="entry name" value="SH3 Domains"/>
    <property type="match status" value="1"/>
</dbReference>
<dbReference type="Pfam" id="PF02895">
    <property type="entry name" value="H-kinase_dim"/>
    <property type="match status" value="1"/>
</dbReference>